<dbReference type="CDD" id="cd03753">
    <property type="entry name" value="proteasome_alpha_type_5"/>
    <property type="match status" value="1"/>
</dbReference>
<evidence type="ECO:0000256" key="2">
    <source>
        <dbReference type="ARBA" id="ARBA00022490"/>
    </source>
</evidence>
<keyword evidence="3 6" id="KW-0647">Proteasome</keyword>
<dbReference type="InterPro" id="IPR050115">
    <property type="entry name" value="Proteasome_alpha"/>
</dbReference>
<comment type="function">
    <text evidence="1">Component of the 20S core proteasome complex involved in the proteolytic degradation of most intracellular proteins. This complex plays numerous essential roles within the cell by associating with different regulatory particles. Associated with two 19S regulatory particles, forms the 26S proteasome and thus participates in the ATP-dependent degradation of ubiquitinated proteins. The 26S proteasome plays a key role in the maintenance of protein homeostasis by removing misfolded or damaged proteins that could impair cellular functions, and by removing proteins whose functions are no longer required. Associated with the PA200 or PA28, the 20S proteasome mediates ubiquitin-independent protein degradation. This type of proteolysis is required in several pathways including spermatogenesis (20S-PA200 complex) or generation of a subset of MHC class I-presented antigenic peptides (20S-PA28 complex).</text>
</comment>
<dbReference type="Proteomes" id="UP000472270">
    <property type="component" value="Unassembled WGS sequence"/>
</dbReference>
<dbReference type="SMART" id="SM00948">
    <property type="entry name" value="Proteasome_A_N"/>
    <property type="match status" value="1"/>
</dbReference>
<evidence type="ECO:0000256" key="1">
    <source>
        <dbReference type="ARBA" id="ARBA00003876"/>
    </source>
</evidence>
<dbReference type="PANTHER" id="PTHR11599">
    <property type="entry name" value="PROTEASOME SUBUNIT ALPHA/BETA"/>
    <property type="match status" value="1"/>
</dbReference>
<comment type="subunit">
    <text evidence="5">The 26S proteasome consists of a 20S proteasome core and two 19S regulatory subunits. The 20S proteasome core is a barrel-shaped complex made of 28 subunits that are arranged in four stacked rings. The two outer rings are each formed by seven alpha subunits, and the two inner rings are formed by seven beta subunits. The proteolytic activity is exerted by three beta-subunits PSMB5, PSMB6 and PSMB7. PSMA5 interacts directly with the PSMG1-PSMG2 heterodimer which promotes 20S proteasome assembly.</text>
</comment>
<dbReference type="InterPro" id="IPR000426">
    <property type="entry name" value="Proteasome_asu_N"/>
</dbReference>
<dbReference type="InterPro" id="IPR023332">
    <property type="entry name" value="Proteasome_alpha-type"/>
</dbReference>
<dbReference type="Gene3D" id="3.60.20.10">
    <property type="entry name" value="Glutamine Phosphoribosylpyrophosphate, subunit 1, domain 1"/>
    <property type="match status" value="1"/>
</dbReference>
<gene>
    <name evidence="9" type="primary">psma5</name>
</gene>
<dbReference type="InterPro" id="IPR001353">
    <property type="entry name" value="Proteasome_sua/b"/>
</dbReference>
<keyword evidence="2 7" id="KW-0963">Cytoplasm</keyword>
<keyword evidence="10" id="KW-1185">Reference proteome</keyword>
<protein>
    <recommendedName>
        <fullName evidence="7">Proteasome subunit alpha type</fullName>
    </recommendedName>
</protein>
<evidence type="ECO:0000313" key="9">
    <source>
        <dbReference type="Ensembl" id="ENSSRHP00000001386.1"/>
    </source>
</evidence>
<dbReference type="AlphaFoldDB" id="A0A673FQ57"/>
<comment type="subcellular location">
    <subcellularLocation>
        <location evidence="7">Cytoplasm</location>
    </subcellularLocation>
    <subcellularLocation>
        <location evidence="7">Nucleus</location>
    </subcellularLocation>
</comment>
<accession>A0A673FQ57</accession>
<dbReference type="GO" id="GO:0005829">
    <property type="term" value="C:cytosol"/>
    <property type="evidence" value="ECO:0007669"/>
    <property type="project" value="UniProtKB-ARBA"/>
</dbReference>
<dbReference type="Ensembl" id="ENSSRHT00000001444.1">
    <property type="protein sequence ID" value="ENSSRHP00000001386.1"/>
    <property type="gene ID" value="ENSSRHG00000000847.1"/>
</dbReference>
<sequence>MFLTRSEYDRGVNTFSPEGRLFQVEYAIEAIKLGSTAIGIQTLEGVCLAVEKRITSPLMEPSSIEKIVEIDTHIGCAMSGLIADAKTLIDKARVETQNHWFTYNETMTVESVTQAVSNLALQFGEEDADPGAMDSCLWFKVCKSHQTSFNRYHMDPSGTFVQCDARAIGSASEGAQSSLQEVYHKSMTLKDAIKSSLTILKQVMEEKLNATNIELATIEPGKTFHMYTKEELEDVIKDI</sequence>
<evidence type="ECO:0000256" key="3">
    <source>
        <dbReference type="ARBA" id="ARBA00022942"/>
    </source>
</evidence>
<dbReference type="GO" id="GO:0043161">
    <property type="term" value="P:proteasome-mediated ubiquitin-dependent protein catabolic process"/>
    <property type="evidence" value="ECO:0007669"/>
    <property type="project" value="InterPro"/>
</dbReference>
<dbReference type="GO" id="GO:0019773">
    <property type="term" value="C:proteasome core complex, alpha-subunit complex"/>
    <property type="evidence" value="ECO:0007669"/>
    <property type="project" value="UniProtKB-UniRule"/>
</dbReference>
<evidence type="ECO:0000259" key="8">
    <source>
        <dbReference type="PROSITE" id="PS00388"/>
    </source>
</evidence>
<dbReference type="InterPro" id="IPR029055">
    <property type="entry name" value="Ntn_hydrolases_N"/>
</dbReference>
<dbReference type="Pfam" id="PF10584">
    <property type="entry name" value="Proteasome_A_N"/>
    <property type="match status" value="1"/>
</dbReference>
<evidence type="ECO:0000256" key="6">
    <source>
        <dbReference type="PROSITE-ProRule" id="PRU00808"/>
    </source>
</evidence>
<organism evidence="9 10">
    <name type="scientific">Sinocyclocheilus rhinocerous</name>
    <dbReference type="NCBI Taxonomy" id="307959"/>
    <lineage>
        <taxon>Eukaryota</taxon>
        <taxon>Metazoa</taxon>
        <taxon>Chordata</taxon>
        <taxon>Craniata</taxon>
        <taxon>Vertebrata</taxon>
        <taxon>Euteleostomi</taxon>
        <taxon>Actinopterygii</taxon>
        <taxon>Neopterygii</taxon>
        <taxon>Teleostei</taxon>
        <taxon>Ostariophysi</taxon>
        <taxon>Cypriniformes</taxon>
        <taxon>Cyprinidae</taxon>
        <taxon>Cyprininae</taxon>
        <taxon>Sinocyclocheilus</taxon>
    </lineage>
</organism>
<evidence type="ECO:0000256" key="4">
    <source>
        <dbReference type="ARBA" id="ARBA00023242"/>
    </source>
</evidence>
<proteinExistence type="inferred from homology"/>
<dbReference type="SUPFAM" id="SSF56235">
    <property type="entry name" value="N-terminal nucleophile aminohydrolases (Ntn hydrolases)"/>
    <property type="match status" value="1"/>
</dbReference>
<evidence type="ECO:0000256" key="7">
    <source>
        <dbReference type="RuleBase" id="RU000551"/>
    </source>
</evidence>
<reference evidence="9" key="2">
    <citation type="submission" date="2025-09" db="UniProtKB">
        <authorList>
            <consortium name="Ensembl"/>
        </authorList>
    </citation>
    <scope>IDENTIFICATION</scope>
</reference>
<dbReference type="PROSITE" id="PS51475">
    <property type="entry name" value="PROTEASOME_ALPHA_2"/>
    <property type="match status" value="1"/>
</dbReference>
<name>A0A673FQ57_9TELE</name>
<dbReference type="Pfam" id="PF00227">
    <property type="entry name" value="Proteasome"/>
    <property type="match status" value="1"/>
</dbReference>
<dbReference type="GO" id="GO:0005634">
    <property type="term" value="C:nucleus"/>
    <property type="evidence" value="ECO:0007669"/>
    <property type="project" value="UniProtKB-SubCell"/>
</dbReference>
<keyword evidence="4 7" id="KW-0539">Nucleus</keyword>
<dbReference type="FunFam" id="3.60.20.10:FF:000019">
    <property type="entry name" value="Proteasome subunit alpha type"/>
    <property type="match status" value="1"/>
</dbReference>
<comment type="similarity">
    <text evidence="6 7">Belongs to the peptidase T1A family.</text>
</comment>
<dbReference type="InterPro" id="IPR033812">
    <property type="entry name" value="Proteasome_alpha_type_5"/>
</dbReference>
<feature type="domain" description="Proteasome alpha-type subunits" evidence="8">
    <location>
        <begin position="8"/>
        <end position="30"/>
    </location>
</feature>
<reference evidence="9" key="1">
    <citation type="submission" date="2025-08" db="UniProtKB">
        <authorList>
            <consortium name="Ensembl"/>
        </authorList>
    </citation>
    <scope>IDENTIFICATION</scope>
</reference>
<evidence type="ECO:0000256" key="5">
    <source>
        <dbReference type="ARBA" id="ARBA00062795"/>
    </source>
</evidence>
<evidence type="ECO:0000313" key="10">
    <source>
        <dbReference type="Proteomes" id="UP000472270"/>
    </source>
</evidence>
<dbReference type="PROSITE" id="PS00388">
    <property type="entry name" value="PROTEASOME_ALPHA_1"/>
    <property type="match status" value="1"/>
</dbReference>